<dbReference type="KEGG" id="fmu:J7337_012933"/>
<protein>
    <recommendedName>
        <fullName evidence="1">CHAT domain-containing protein</fullName>
    </recommendedName>
</protein>
<evidence type="ECO:0000313" key="2">
    <source>
        <dbReference type="EMBL" id="KAG9496346.1"/>
    </source>
</evidence>
<proteinExistence type="predicted"/>
<dbReference type="Pfam" id="PF12770">
    <property type="entry name" value="CHAT"/>
    <property type="match status" value="1"/>
</dbReference>
<evidence type="ECO:0000313" key="3">
    <source>
        <dbReference type="Proteomes" id="UP000827133"/>
    </source>
</evidence>
<dbReference type="InterPro" id="IPR024983">
    <property type="entry name" value="CHAT_dom"/>
</dbReference>
<evidence type="ECO:0000259" key="1">
    <source>
        <dbReference type="Pfam" id="PF12770"/>
    </source>
</evidence>
<gene>
    <name evidence="2" type="ORF">J7337_012933</name>
</gene>
<dbReference type="Proteomes" id="UP000827133">
    <property type="component" value="Unassembled WGS sequence"/>
</dbReference>
<accession>A0A9P8D6V5</accession>
<keyword evidence="3" id="KW-1185">Reference proteome</keyword>
<sequence length="298" mass="33914">MRSDVQDLARQHPGLAEKYRTLQSELDQRVDHGRATNTQSQDPINRRHAAAREFTELAAEIRKLPGFEDFMLSYMEDKICGASERGPIVLINVSRLRCDALIVSDSQVRTLELPSITLEELERKVKPWTLATSQTLQWLWDTIMSPILNKLGFTDIPTTGKWPHVWWIPTGPLVQLPLHAAGYHRQQGSEALLDRVISSYGFSIRNIIRGRRDSTKSSSNSDQALLVAMEHTPGYDMLSFANEKVELIDGMARSMKLESIIPTHTNNEVIRYLSDCRIFHFAGHGLAHTEDHRRVVSY</sequence>
<dbReference type="AlphaFoldDB" id="A0A9P8D6V5"/>
<dbReference type="GeneID" id="68320789"/>
<reference evidence="2" key="1">
    <citation type="journal article" date="2021" name="Mol. Plant Microbe Interact.">
        <title>Telomere to telomere genome assembly of Fusarium musae F31, causal agent of crown rot disease of banana.</title>
        <authorList>
            <person name="Degradi L."/>
            <person name="Tava V."/>
            <person name="Kunova A."/>
            <person name="Cortesi P."/>
            <person name="Saracchi M."/>
            <person name="Pasquali M."/>
        </authorList>
    </citation>
    <scope>NUCLEOTIDE SEQUENCE</scope>
    <source>
        <strain evidence="2">F31</strain>
    </source>
</reference>
<dbReference type="RefSeq" id="XP_044675346.1">
    <property type="nucleotide sequence ID" value="XM_044830430.1"/>
</dbReference>
<organism evidence="2 3">
    <name type="scientific">Fusarium musae</name>
    <dbReference type="NCBI Taxonomy" id="1042133"/>
    <lineage>
        <taxon>Eukaryota</taxon>
        <taxon>Fungi</taxon>
        <taxon>Dikarya</taxon>
        <taxon>Ascomycota</taxon>
        <taxon>Pezizomycotina</taxon>
        <taxon>Sordariomycetes</taxon>
        <taxon>Hypocreomycetidae</taxon>
        <taxon>Hypocreales</taxon>
        <taxon>Nectriaceae</taxon>
        <taxon>Fusarium</taxon>
    </lineage>
</organism>
<feature type="domain" description="CHAT" evidence="1">
    <location>
        <begin position="135"/>
        <end position="292"/>
    </location>
</feature>
<dbReference type="EMBL" id="JAHBCI010000010">
    <property type="protein sequence ID" value="KAG9496346.1"/>
    <property type="molecule type" value="Genomic_DNA"/>
</dbReference>
<name>A0A9P8D6V5_9HYPO</name>
<comment type="caution">
    <text evidence="2">The sequence shown here is derived from an EMBL/GenBank/DDBJ whole genome shotgun (WGS) entry which is preliminary data.</text>
</comment>